<sequence length="468" mass="51701">MIESLISVAFYISTALTIFILLLPSQYSPKRIPSQDAPNPKTTVQVLVLGDIGRSPRMQYHALSIAKGGGTVDIIGYNESEVHPDISSDSRITIVPLPPHPSYLQTSNKILFLLVGPLKVLFQVACLWYNPGSIQSVLISKHANTCNCVIRTQQNPPSIPTLAIASLVSFFRQTHLVIDWHNFGYTILALKLGDHHPLVKFSKWYEKTFCRYATAHICVTTAMASVLKKEFRLKAPILPLHDRPASHLKPISDDKERREFLASLSETESVRPLISSGSLRVLVSPTSWTADEDFSLLIDALCRYSELATTKLTQLPTVLAIITGKGPQKEMYINQIHRLEKAGKLQKVIVRTAWLSTNDYARLLASASLGVSLHTSSSGVDLPMKVVDMFGAGLPVVGWDRFEAWPELVTEGINGKGFGSVDELVNHVVDLFGDSGKLDTLRAGALEESTRRWDDEWEPIAGKLLGLV</sequence>
<dbReference type="PANTHER" id="PTHR13036:SF0">
    <property type="entry name" value="CHITOBIOSYLDIPHOSPHODOLICHOL BETA-MANNOSYLTRANSFERASE"/>
    <property type="match status" value="1"/>
</dbReference>
<dbReference type="Proteomes" id="UP001194746">
    <property type="component" value="Unassembled WGS sequence"/>
</dbReference>
<keyword evidence="7 12" id="KW-0812">Transmembrane</keyword>
<keyword evidence="5 13" id="KW-0328">Glycosyltransferase</keyword>
<evidence type="ECO:0000256" key="8">
    <source>
        <dbReference type="ARBA" id="ARBA00022824"/>
    </source>
</evidence>
<dbReference type="GO" id="GO:0004578">
    <property type="term" value="F:chitobiosyldiphosphodolichol beta-mannosyltransferase activity"/>
    <property type="evidence" value="ECO:0007669"/>
    <property type="project" value="UniProtKB-EC"/>
</dbReference>
<keyword evidence="14" id="KW-1185">Reference proteome</keyword>
<evidence type="ECO:0000256" key="4">
    <source>
        <dbReference type="ARBA" id="ARBA00015841"/>
    </source>
</evidence>
<comment type="pathway">
    <text evidence="2">Protein modification; protein glycosylation.</text>
</comment>
<dbReference type="EMBL" id="VCAU01000029">
    <property type="protein sequence ID" value="KAF9890147.1"/>
    <property type="molecule type" value="Genomic_DNA"/>
</dbReference>
<evidence type="ECO:0000313" key="14">
    <source>
        <dbReference type="Proteomes" id="UP001194746"/>
    </source>
</evidence>
<reference evidence="13" key="1">
    <citation type="journal article" date="2019" name="Beilstein J. Org. Chem.">
        <title>Nanangenines: drimane sesquiterpenoids as the dominant metabolite cohort of a novel Australian fungus, Aspergillus nanangensis.</title>
        <authorList>
            <person name="Lacey H.J."/>
            <person name="Gilchrist C.L.M."/>
            <person name="Crombie A."/>
            <person name="Kalaitzis J.A."/>
            <person name="Vuong D."/>
            <person name="Rutledge P.J."/>
            <person name="Turner P."/>
            <person name="Pitt J.I."/>
            <person name="Lacey E."/>
            <person name="Chooi Y.H."/>
            <person name="Piggott A.M."/>
        </authorList>
    </citation>
    <scope>NUCLEOTIDE SEQUENCE</scope>
    <source>
        <strain evidence="13">MST-FP2251</strain>
    </source>
</reference>
<dbReference type="CDD" id="cd03816">
    <property type="entry name" value="GT33_ALG1-like"/>
    <property type="match status" value="1"/>
</dbReference>
<evidence type="ECO:0000256" key="3">
    <source>
        <dbReference type="ARBA" id="ARBA00012611"/>
    </source>
</evidence>
<evidence type="ECO:0000256" key="6">
    <source>
        <dbReference type="ARBA" id="ARBA00022679"/>
    </source>
</evidence>
<accession>A0AAD4CR01</accession>
<evidence type="ECO:0000256" key="1">
    <source>
        <dbReference type="ARBA" id="ARBA00004389"/>
    </source>
</evidence>
<reference evidence="13" key="2">
    <citation type="submission" date="2020-02" db="EMBL/GenBank/DDBJ databases">
        <authorList>
            <person name="Gilchrist C.L.M."/>
            <person name="Chooi Y.-H."/>
        </authorList>
    </citation>
    <scope>NUCLEOTIDE SEQUENCE</scope>
    <source>
        <strain evidence="13">MST-FP2251</strain>
    </source>
</reference>
<proteinExistence type="predicted"/>
<dbReference type="Pfam" id="PF13692">
    <property type="entry name" value="Glyco_trans_1_4"/>
    <property type="match status" value="1"/>
</dbReference>
<comment type="subcellular location">
    <subcellularLocation>
        <location evidence="1">Endoplasmic reticulum membrane</location>
        <topology evidence="1">Single-pass membrane protein</topology>
    </subcellularLocation>
</comment>
<dbReference type="FunFam" id="3.40.50.2000:FF:000162">
    <property type="entry name" value="Beta-1,4-mannosyltransferase (Alg1), putative"/>
    <property type="match status" value="1"/>
</dbReference>
<evidence type="ECO:0000256" key="9">
    <source>
        <dbReference type="ARBA" id="ARBA00022989"/>
    </source>
</evidence>
<dbReference type="InterPro" id="IPR026051">
    <property type="entry name" value="ALG1-like"/>
</dbReference>
<comment type="caution">
    <text evidence="13">The sequence shown here is derived from an EMBL/GenBank/DDBJ whole genome shotgun (WGS) entry which is preliminary data.</text>
</comment>
<name>A0AAD4CR01_ASPNN</name>
<keyword evidence="8" id="KW-0256">Endoplasmic reticulum</keyword>
<dbReference type="Gene3D" id="3.40.50.2000">
    <property type="entry name" value="Glycogen Phosphorylase B"/>
    <property type="match status" value="1"/>
</dbReference>
<dbReference type="SUPFAM" id="SSF53756">
    <property type="entry name" value="UDP-Glycosyltransferase/glycogen phosphorylase"/>
    <property type="match status" value="1"/>
</dbReference>
<keyword evidence="9 12" id="KW-1133">Transmembrane helix</keyword>
<dbReference type="AlphaFoldDB" id="A0AAD4CR01"/>
<gene>
    <name evidence="13" type="primary">ALG1</name>
    <name evidence="13" type="ORF">FE257_006308</name>
</gene>
<evidence type="ECO:0000313" key="13">
    <source>
        <dbReference type="EMBL" id="KAF9890147.1"/>
    </source>
</evidence>
<evidence type="ECO:0000256" key="7">
    <source>
        <dbReference type="ARBA" id="ARBA00022692"/>
    </source>
</evidence>
<evidence type="ECO:0000256" key="10">
    <source>
        <dbReference type="ARBA" id="ARBA00023136"/>
    </source>
</evidence>
<evidence type="ECO:0000256" key="11">
    <source>
        <dbReference type="ARBA" id="ARBA00024899"/>
    </source>
</evidence>
<feature type="transmembrane region" description="Helical" evidence="12">
    <location>
        <begin position="6"/>
        <end position="23"/>
    </location>
</feature>
<dbReference type="EC" id="2.4.1.142" evidence="3"/>
<comment type="function">
    <text evidence="11">Participates in the formation of the lipid-linked precursor oligosaccharide for N-glycosylation. Involved in assembling the dolichol-pyrophosphate-GlcNAc(2)-Man(5) intermediate on the cytoplasmic surface of the ER.</text>
</comment>
<organism evidence="13 14">
    <name type="scientific">Aspergillus nanangensis</name>
    <dbReference type="NCBI Taxonomy" id="2582783"/>
    <lineage>
        <taxon>Eukaryota</taxon>
        <taxon>Fungi</taxon>
        <taxon>Dikarya</taxon>
        <taxon>Ascomycota</taxon>
        <taxon>Pezizomycotina</taxon>
        <taxon>Eurotiomycetes</taxon>
        <taxon>Eurotiomycetidae</taxon>
        <taxon>Eurotiales</taxon>
        <taxon>Aspergillaceae</taxon>
        <taxon>Aspergillus</taxon>
        <taxon>Aspergillus subgen. Circumdati</taxon>
    </lineage>
</organism>
<dbReference type="PANTHER" id="PTHR13036">
    <property type="entry name" value="BETA1,4 MANNOSYLTRANSFERASE"/>
    <property type="match status" value="1"/>
</dbReference>
<evidence type="ECO:0000256" key="5">
    <source>
        <dbReference type="ARBA" id="ARBA00022676"/>
    </source>
</evidence>
<evidence type="ECO:0000256" key="12">
    <source>
        <dbReference type="SAM" id="Phobius"/>
    </source>
</evidence>
<dbReference type="GO" id="GO:0005789">
    <property type="term" value="C:endoplasmic reticulum membrane"/>
    <property type="evidence" value="ECO:0007669"/>
    <property type="project" value="UniProtKB-SubCell"/>
</dbReference>
<protein>
    <recommendedName>
        <fullName evidence="4">Chitobiosyldiphosphodolichol beta-mannosyltransferase</fullName>
        <ecNumber evidence="3">2.4.1.142</ecNumber>
    </recommendedName>
</protein>
<keyword evidence="10 12" id="KW-0472">Membrane</keyword>
<keyword evidence="6" id="KW-0808">Transferase</keyword>
<evidence type="ECO:0000256" key="2">
    <source>
        <dbReference type="ARBA" id="ARBA00004922"/>
    </source>
</evidence>